<accession>A0ABW0BSY0</accession>
<dbReference type="RefSeq" id="WP_377912057.1">
    <property type="nucleotide sequence ID" value="NZ_JBHSKS010000002.1"/>
</dbReference>
<dbReference type="InterPro" id="IPR042208">
    <property type="entry name" value="D-ser_dehydrat-like_sf"/>
</dbReference>
<protein>
    <submittedName>
        <fullName evidence="5">Alanine racemase</fullName>
        <ecNumber evidence="5">5.1.1.1</ecNumber>
    </submittedName>
</protein>
<dbReference type="EMBL" id="JBHSKS010000002">
    <property type="protein sequence ID" value="MFC5190711.1"/>
    <property type="molecule type" value="Genomic_DNA"/>
</dbReference>
<evidence type="ECO:0000256" key="2">
    <source>
        <dbReference type="ARBA" id="ARBA00023239"/>
    </source>
</evidence>
<dbReference type="InterPro" id="IPR026956">
    <property type="entry name" value="D-ser_dehydrat-like_dom"/>
</dbReference>
<dbReference type="InterPro" id="IPR001608">
    <property type="entry name" value="Ala_racemase_N"/>
</dbReference>
<dbReference type="Pfam" id="PF01168">
    <property type="entry name" value="Ala_racemase_N"/>
    <property type="match status" value="1"/>
</dbReference>
<dbReference type="Gene3D" id="3.20.20.10">
    <property type="entry name" value="Alanine racemase"/>
    <property type="match status" value="1"/>
</dbReference>
<dbReference type="InterPro" id="IPR029066">
    <property type="entry name" value="PLP-binding_barrel"/>
</dbReference>
<dbReference type="SUPFAM" id="SSF51419">
    <property type="entry name" value="PLP-binding barrel"/>
    <property type="match status" value="1"/>
</dbReference>
<evidence type="ECO:0000259" key="4">
    <source>
        <dbReference type="Pfam" id="PF14031"/>
    </source>
</evidence>
<comment type="similarity">
    <text evidence="1">Belongs to the DSD1 family.</text>
</comment>
<feature type="domain" description="Alanine racemase N-terminal" evidence="3">
    <location>
        <begin position="20"/>
        <end position="232"/>
    </location>
</feature>
<keyword evidence="5" id="KW-0413">Isomerase</keyword>
<name>A0ABW0BSY0_9BACT</name>
<evidence type="ECO:0000256" key="1">
    <source>
        <dbReference type="ARBA" id="ARBA00005323"/>
    </source>
</evidence>
<sequence length="367" mass="40476">MPYLDLIASPTLVINETITRANIQRMAEKANRHGKKLIPHWKTAQSHEIGNWAKEYGITEVTASSIKLAEYLCGQGWENIHIAFPFNVREISRLNRLAENQGISVQIVNTSTIQALADQLTQTVGFFIEIDAGYGRTGVATSDFQTIDAILSISKTSSALQFKGFYLHPGHTYYGVDKQKIHEESREALHILKTTYQSSYPNLVTRLGDTPGCAVMEEFGDVDELGPGNFVFFDLMQVQLGSCRKEDIAVCLAVPVVDINLERKEILVHGGGVHLAKDVLVNADGSKNFGEVVLLDEKGWSIPSHYSYMKSISQEHGIVKASDELLAAVKVGDLLGILPVHSCMTADCMGEYLSLDEKKIDHAEGCH</sequence>
<feature type="domain" description="D-serine dehydratase-like" evidence="4">
    <location>
        <begin position="249"/>
        <end position="353"/>
    </location>
</feature>
<dbReference type="InterPro" id="IPR051466">
    <property type="entry name" value="D-amino_acid_metab_enzyme"/>
</dbReference>
<gene>
    <name evidence="5" type="ORF">ACFPIK_02955</name>
</gene>
<organism evidence="5 6">
    <name type="scientific">Algoriphagus aquatilis</name>
    <dbReference type="NCBI Taxonomy" id="490186"/>
    <lineage>
        <taxon>Bacteria</taxon>
        <taxon>Pseudomonadati</taxon>
        <taxon>Bacteroidota</taxon>
        <taxon>Cytophagia</taxon>
        <taxon>Cytophagales</taxon>
        <taxon>Cyclobacteriaceae</taxon>
        <taxon>Algoriphagus</taxon>
    </lineage>
</organism>
<reference evidence="6" key="1">
    <citation type="journal article" date="2019" name="Int. J. Syst. Evol. Microbiol.">
        <title>The Global Catalogue of Microorganisms (GCM) 10K type strain sequencing project: providing services to taxonomists for standard genome sequencing and annotation.</title>
        <authorList>
            <consortium name="The Broad Institute Genomics Platform"/>
            <consortium name="The Broad Institute Genome Sequencing Center for Infectious Disease"/>
            <person name="Wu L."/>
            <person name="Ma J."/>
        </authorList>
    </citation>
    <scope>NUCLEOTIDE SEQUENCE [LARGE SCALE GENOMIC DNA]</scope>
    <source>
        <strain evidence="6">CGMCC 1.7030</strain>
    </source>
</reference>
<dbReference type="PANTHER" id="PTHR28004">
    <property type="entry name" value="ZGC:162816-RELATED"/>
    <property type="match status" value="1"/>
</dbReference>
<proteinExistence type="inferred from homology"/>
<dbReference type="PANTHER" id="PTHR28004:SF2">
    <property type="entry name" value="D-SERINE DEHYDRATASE"/>
    <property type="match status" value="1"/>
</dbReference>
<dbReference type="Proteomes" id="UP001596163">
    <property type="component" value="Unassembled WGS sequence"/>
</dbReference>
<dbReference type="Pfam" id="PF14031">
    <property type="entry name" value="D-ser_dehydrat"/>
    <property type="match status" value="1"/>
</dbReference>
<keyword evidence="2" id="KW-0456">Lyase</keyword>
<dbReference type="EC" id="5.1.1.1" evidence="5"/>
<evidence type="ECO:0000259" key="3">
    <source>
        <dbReference type="Pfam" id="PF01168"/>
    </source>
</evidence>
<evidence type="ECO:0000313" key="5">
    <source>
        <dbReference type="EMBL" id="MFC5190711.1"/>
    </source>
</evidence>
<keyword evidence="6" id="KW-1185">Reference proteome</keyword>
<comment type="caution">
    <text evidence="5">The sequence shown here is derived from an EMBL/GenBank/DDBJ whole genome shotgun (WGS) entry which is preliminary data.</text>
</comment>
<dbReference type="Gene3D" id="2.40.37.20">
    <property type="entry name" value="D-serine dehydratase-like domain"/>
    <property type="match status" value="1"/>
</dbReference>
<dbReference type="GO" id="GO:0008784">
    <property type="term" value="F:alanine racemase activity"/>
    <property type="evidence" value="ECO:0007669"/>
    <property type="project" value="UniProtKB-EC"/>
</dbReference>
<evidence type="ECO:0000313" key="6">
    <source>
        <dbReference type="Proteomes" id="UP001596163"/>
    </source>
</evidence>